<keyword evidence="10" id="KW-0732">Signal</keyword>
<dbReference type="Pfam" id="PF13715">
    <property type="entry name" value="CarbopepD_reg_2"/>
    <property type="match status" value="1"/>
</dbReference>
<dbReference type="FunFam" id="2.60.40.1120:FF:000003">
    <property type="entry name" value="Outer membrane protein Omp121"/>
    <property type="match status" value="1"/>
</dbReference>
<comment type="caution">
    <text evidence="13">The sequence shown here is derived from an EMBL/GenBank/DDBJ whole genome shotgun (WGS) entry which is preliminary data.</text>
</comment>
<dbReference type="InterPro" id="IPR023996">
    <property type="entry name" value="TonB-dep_OMP_SusC/RagA"/>
</dbReference>
<evidence type="ECO:0000256" key="10">
    <source>
        <dbReference type="SAM" id="SignalP"/>
    </source>
</evidence>
<evidence type="ECO:0000256" key="6">
    <source>
        <dbReference type="ARBA" id="ARBA00023136"/>
    </source>
</evidence>
<proteinExistence type="inferred from homology"/>
<evidence type="ECO:0000256" key="8">
    <source>
        <dbReference type="PROSITE-ProRule" id="PRU01360"/>
    </source>
</evidence>
<dbReference type="InterPro" id="IPR037066">
    <property type="entry name" value="Plug_dom_sf"/>
</dbReference>
<comment type="similarity">
    <text evidence="8 9">Belongs to the TonB-dependent receptor family.</text>
</comment>
<accession>A0A5M5E4U6</accession>
<comment type="subcellular location">
    <subcellularLocation>
        <location evidence="1 8">Cell outer membrane</location>
        <topology evidence="1 8">Multi-pass membrane protein</topology>
    </subcellularLocation>
</comment>
<feature type="domain" description="TonB-dependent receptor-like beta-barrel" evidence="11">
    <location>
        <begin position="418"/>
        <end position="1008"/>
    </location>
</feature>
<protein>
    <submittedName>
        <fullName evidence="13">TonB-dependent receptor</fullName>
    </submittedName>
</protein>
<dbReference type="EMBL" id="VWKB01000085">
    <property type="protein sequence ID" value="KAA4088363.1"/>
    <property type="molecule type" value="Genomic_DNA"/>
</dbReference>
<evidence type="ECO:0000256" key="3">
    <source>
        <dbReference type="ARBA" id="ARBA00022452"/>
    </source>
</evidence>
<evidence type="ECO:0000256" key="4">
    <source>
        <dbReference type="ARBA" id="ARBA00022692"/>
    </source>
</evidence>
<keyword evidence="4 8" id="KW-0812">Transmembrane</keyword>
<keyword evidence="14" id="KW-1185">Reference proteome</keyword>
<dbReference type="InterPro" id="IPR036942">
    <property type="entry name" value="Beta-barrel_TonB_sf"/>
</dbReference>
<feature type="signal peptide" evidence="10">
    <location>
        <begin position="1"/>
        <end position="26"/>
    </location>
</feature>
<keyword evidence="7 8" id="KW-0998">Cell outer membrane</keyword>
<evidence type="ECO:0000256" key="7">
    <source>
        <dbReference type="ARBA" id="ARBA00023237"/>
    </source>
</evidence>
<dbReference type="NCBIfam" id="TIGR04057">
    <property type="entry name" value="SusC_RagA_signa"/>
    <property type="match status" value="1"/>
</dbReference>
<evidence type="ECO:0000256" key="2">
    <source>
        <dbReference type="ARBA" id="ARBA00022448"/>
    </source>
</evidence>
<dbReference type="InterPro" id="IPR023997">
    <property type="entry name" value="TonB-dep_OMP_SusC/RagA_CS"/>
</dbReference>
<organism evidence="13 14">
    <name type="scientific">Bacteroides ovatus</name>
    <dbReference type="NCBI Taxonomy" id="28116"/>
    <lineage>
        <taxon>Bacteria</taxon>
        <taxon>Pseudomonadati</taxon>
        <taxon>Bacteroidota</taxon>
        <taxon>Bacteroidia</taxon>
        <taxon>Bacteroidales</taxon>
        <taxon>Bacteroidaceae</taxon>
        <taxon>Bacteroides</taxon>
    </lineage>
</organism>
<gene>
    <name evidence="13" type="ORF">F3D66_30870</name>
</gene>
<keyword evidence="3 8" id="KW-1134">Transmembrane beta strand</keyword>
<keyword evidence="6 8" id="KW-0472">Membrane</keyword>
<name>A0A5M5E4U6_BACOV</name>
<keyword evidence="13" id="KW-0675">Receptor</keyword>
<evidence type="ECO:0000259" key="11">
    <source>
        <dbReference type="Pfam" id="PF00593"/>
    </source>
</evidence>
<dbReference type="InterPro" id="IPR012910">
    <property type="entry name" value="Plug_dom"/>
</dbReference>
<evidence type="ECO:0000259" key="12">
    <source>
        <dbReference type="Pfam" id="PF07715"/>
    </source>
</evidence>
<keyword evidence="5 9" id="KW-0798">TonB box</keyword>
<dbReference type="PROSITE" id="PS52016">
    <property type="entry name" value="TONB_DEPENDENT_REC_3"/>
    <property type="match status" value="1"/>
</dbReference>
<sequence>MKDVKRKVKCCLTALFGLAVCTSSFGQVGKTVNGVVVDESGLPIIGANVLEAGSQSNGTITDLDGKFQLVLSKENASLLFSYIGYTTIEKKVNGNTVFEIVLKEDRQTLDEVVVVGYGVQKKKLVTGATSQVSSDDIMGLSSNGILGAMQSKVPGANITSTSGMPGSGQKVVLRGLGTVGNSEPLYVIDGIAGANIAMLNPSDIESIDILKDAASAAIYGSRAANGVILITTKRAKEGKMQISYDGYYAIQNVAKSVEMLGAKDFMMMQDERLCNASNGQQKGYDWQTMLPGYLYDSIMSGEWDGTDWLGEAENKNAPMQNHAISLVGGTDISRFSAGYSYTTQEGIFGKPVTPNYTKHNARMTSENVLLKNEKHDIITFNTSMIYSYVENSGISTGNRFSNDIQNLMTAPPIMPLYNKDGGYYNAEDKLEEGWNFDKFAANPIGLMVDRNRNLKKTHRLMANASVEIQPIKDLKIKSAFGYKLHAQSSREFTPQYNYAENDANGNEKVTQASQLYYAWTWENTASYKFDINNRHGFDIVLGQSVEKSGVGEQMSASNSNMAFPQEFDYAWLTNTKGVSSANTSVSGSPYVRNMLASFFGRVNYNLDETYMASVMMRADGSSAFARGHRWGYFPSVSAGWVISNEPWMKSTSKWLDFLKLRASWGQNGNCNIPLFQYLGTVVYPNNALYFFSNDKVAQTQGAYANVLPNPDITWETSEQLDLGIDAYFFNSRLKLAFDWYNKITRDWLVQAPILGSYGTGAPYINGGEVQNKGVEAGLSWNDNIADFRYGVNVNMAYNKNVVTKIANGEGIIYGPNDVLDQNTGYLFLAQEGYPIGYFYGYKTNGIFQNAEQVANTEAKVVDAAPGDLIFVDTDKDGDIDSDDRTMLGNPHPDVNLGFGLNMEYKGFDFSITANGAFGHQIAQSYRPQTNKLYYNYTKQMMDERWHGEGTSNTFPRLGNAANFNKVSDIYIQDADYVRIQNITLGYDFKRLWKKSPLKQMRLYLSLQNWFTFTGYDGFDPAVGYGGGTDWASGVDLGFYPSAKSFIIGANLKF</sequence>
<dbReference type="Gene3D" id="2.170.130.10">
    <property type="entry name" value="TonB-dependent receptor, plug domain"/>
    <property type="match status" value="1"/>
</dbReference>
<dbReference type="SUPFAM" id="SSF49464">
    <property type="entry name" value="Carboxypeptidase regulatory domain-like"/>
    <property type="match status" value="1"/>
</dbReference>
<dbReference type="InterPro" id="IPR039426">
    <property type="entry name" value="TonB-dep_rcpt-like"/>
</dbReference>
<evidence type="ECO:0000313" key="13">
    <source>
        <dbReference type="EMBL" id="KAA4088363.1"/>
    </source>
</evidence>
<evidence type="ECO:0000256" key="1">
    <source>
        <dbReference type="ARBA" id="ARBA00004571"/>
    </source>
</evidence>
<dbReference type="Pfam" id="PF07715">
    <property type="entry name" value="Plug"/>
    <property type="match status" value="1"/>
</dbReference>
<dbReference type="Gene3D" id="2.40.170.20">
    <property type="entry name" value="TonB-dependent receptor, beta-barrel domain"/>
    <property type="match status" value="1"/>
</dbReference>
<dbReference type="InterPro" id="IPR008969">
    <property type="entry name" value="CarboxyPept-like_regulatory"/>
</dbReference>
<dbReference type="Proteomes" id="UP000473905">
    <property type="component" value="Unassembled WGS sequence"/>
</dbReference>
<dbReference type="GO" id="GO:0009279">
    <property type="term" value="C:cell outer membrane"/>
    <property type="evidence" value="ECO:0007669"/>
    <property type="project" value="UniProtKB-SubCell"/>
</dbReference>
<reference evidence="13 14" key="1">
    <citation type="journal article" date="2019" name="Nat. Med.">
        <title>A library of human gut bacterial isolates paired with longitudinal multiomics data enables mechanistic microbiome research.</title>
        <authorList>
            <person name="Poyet M."/>
            <person name="Groussin M."/>
            <person name="Gibbons S.M."/>
            <person name="Avila-Pacheco J."/>
            <person name="Jiang X."/>
            <person name="Kearney S.M."/>
            <person name="Perrotta A.R."/>
            <person name="Berdy B."/>
            <person name="Zhao S."/>
            <person name="Lieberman T.D."/>
            <person name="Swanson P.K."/>
            <person name="Smith M."/>
            <person name="Roesemann S."/>
            <person name="Alexander J.E."/>
            <person name="Rich S.A."/>
            <person name="Livny J."/>
            <person name="Vlamakis H."/>
            <person name="Clish C."/>
            <person name="Bullock K."/>
            <person name="Deik A."/>
            <person name="Scott J."/>
            <person name="Pierce K.A."/>
            <person name="Xavier R.J."/>
            <person name="Alm E.J."/>
        </authorList>
    </citation>
    <scope>NUCLEOTIDE SEQUENCE [LARGE SCALE GENOMIC DNA]</scope>
    <source>
        <strain evidence="13 14">BIOML-A134</strain>
    </source>
</reference>
<evidence type="ECO:0000313" key="14">
    <source>
        <dbReference type="Proteomes" id="UP000473905"/>
    </source>
</evidence>
<dbReference type="Pfam" id="PF00593">
    <property type="entry name" value="TonB_dep_Rec_b-barrel"/>
    <property type="match status" value="1"/>
</dbReference>
<feature type="domain" description="TonB-dependent receptor plug" evidence="12">
    <location>
        <begin position="123"/>
        <end position="227"/>
    </location>
</feature>
<dbReference type="InterPro" id="IPR000531">
    <property type="entry name" value="Beta-barrel_TonB"/>
</dbReference>
<keyword evidence="2 8" id="KW-0813">Transport</keyword>
<dbReference type="Gene3D" id="2.60.40.1120">
    <property type="entry name" value="Carboxypeptidase-like, regulatory domain"/>
    <property type="match status" value="1"/>
</dbReference>
<dbReference type="NCBIfam" id="TIGR04056">
    <property type="entry name" value="OMP_RagA_SusC"/>
    <property type="match status" value="1"/>
</dbReference>
<dbReference type="AlphaFoldDB" id="A0A5M5E4U6"/>
<evidence type="ECO:0000256" key="9">
    <source>
        <dbReference type="RuleBase" id="RU003357"/>
    </source>
</evidence>
<evidence type="ECO:0000256" key="5">
    <source>
        <dbReference type="ARBA" id="ARBA00023077"/>
    </source>
</evidence>
<feature type="chain" id="PRO_5030132973" evidence="10">
    <location>
        <begin position="27"/>
        <end position="1053"/>
    </location>
</feature>
<dbReference type="SUPFAM" id="SSF56935">
    <property type="entry name" value="Porins"/>
    <property type="match status" value="1"/>
</dbReference>